<dbReference type="STRING" id="572544.Ilyop_1260"/>
<sequence>MKKFIFLFLLVLTISACSNVEKADYLNINKSELKSSYDSSDYDKLKDDLKTNTIFLAGEIHGIKENYTLRMNLLRFLKENADVKYYLAEMGYSSSSYINKYLSTGDEKYLFLVTNSIVGSYDYSIEDVEFWRSLYKYNSSILEKEKIKVIGLDLEHQYWISIIHLNDILKNKELGPNMTVVLKELNRLTSYICPDINNTENILKNVQGIKISYLKKITENINKDLEKRKFLYKKILNKQEFRDLELTLSNSRDTARIYSNIDDNRSFNCEREKSIYNNFLKVYNELGSSKYFGQWGGFHILQKSRYDEDSFASYLNLKDSPVRKKVVSIKFVYDNSKHKTTNRKLLNAFKEYSNSKFTLYKLKNSDSIGDGPCPINDYDPSDITEYFQYGILIRDPKKVTAL</sequence>
<dbReference type="EMBL" id="CP002281">
    <property type="protein sequence ID" value="ADO83041.1"/>
    <property type="molecule type" value="Genomic_DNA"/>
</dbReference>
<dbReference type="HOGENOM" id="CLU_713108_0_0_0"/>
<gene>
    <name evidence="2" type="ordered locus">Ilyop_1260</name>
</gene>
<feature type="signal peptide" evidence="1">
    <location>
        <begin position="1"/>
        <end position="23"/>
    </location>
</feature>
<evidence type="ECO:0008006" key="4">
    <source>
        <dbReference type="Google" id="ProtNLM"/>
    </source>
</evidence>
<dbReference type="SUPFAM" id="SSF159501">
    <property type="entry name" value="EreA/ChaN-like"/>
    <property type="match status" value="1"/>
</dbReference>
<dbReference type="Proteomes" id="UP000006875">
    <property type="component" value="Chromosome"/>
</dbReference>
<name>E3H9D2_ILYPC</name>
<proteinExistence type="predicted"/>
<feature type="chain" id="PRO_5003171085" description="Erythromycin esterase" evidence="1">
    <location>
        <begin position="24"/>
        <end position="402"/>
    </location>
</feature>
<dbReference type="AlphaFoldDB" id="E3H9D2"/>
<evidence type="ECO:0000313" key="2">
    <source>
        <dbReference type="EMBL" id="ADO83041.1"/>
    </source>
</evidence>
<dbReference type="RefSeq" id="WP_013387708.1">
    <property type="nucleotide sequence ID" value="NC_014632.1"/>
</dbReference>
<dbReference type="PROSITE" id="PS51257">
    <property type="entry name" value="PROKAR_LIPOPROTEIN"/>
    <property type="match status" value="1"/>
</dbReference>
<dbReference type="OrthoDB" id="699839at2"/>
<evidence type="ECO:0000256" key="1">
    <source>
        <dbReference type="SAM" id="SignalP"/>
    </source>
</evidence>
<dbReference type="eggNOG" id="COG2312">
    <property type="taxonomic scope" value="Bacteria"/>
</dbReference>
<accession>E3H9D2</accession>
<organism evidence="2 3">
    <name type="scientific">Ilyobacter polytropus (strain ATCC 51220 / DSM 2926 / LMG 16218 / CuHBu1)</name>
    <dbReference type="NCBI Taxonomy" id="572544"/>
    <lineage>
        <taxon>Bacteria</taxon>
        <taxon>Fusobacteriati</taxon>
        <taxon>Fusobacteriota</taxon>
        <taxon>Fusobacteriia</taxon>
        <taxon>Fusobacteriales</taxon>
        <taxon>Fusobacteriaceae</taxon>
        <taxon>Ilyobacter</taxon>
    </lineage>
</organism>
<dbReference type="KEGG" id="ipo:Ilyop_1260"/>
<keyword evidence="3" id="KW-1185">Reference proteome</keyword>
<keyword evidence="1" id="KW-0732">Signal</keyword>
<protein>
    <recommendedName>
        <fullName evidence="4">Erythromycin esterase</fullName>
    </recommendedName>
</protein>
<evidence type="ECO:0000313" key="3">
    <source>
        <dbReference type="Proteomes" id="UP000006875"/>
    </source>
</evidence>
<reference evidence="2 3" key="1">
    <citation type="journal article" date="2010" name="Stand. Genomic Sci.">
        <title>Complete genome sequence of Ilyobacter polytropus type strain (CuHbu1).</title>
        <authorList>
            <person name="Sikorski J."/>
            <person name="Chertkov O."/>
            <person name="Lapidus A."/>
            <person name="Nolan M."/>
            <person name="Lucas S."/>
            <person name="Del Rio T.G."/>
            <person name="Tice H."/>
            <person name="Cheng J.F."/>
            <person name="Tapia R."/>
            <person name="Han C."/>
            <person name="Goodwin L."/>
            <person name="Pitluck S."/>
            <person name="Liolios K."/>
            <person name="Ivanova N."/>
            <person name="Mavromatis K."/>
            <person name="Mikhailova N."/>
            <person name="Pati A."/>
            <person name="Chen A."/>
            <person name="Palaniappan K."/>
            <person name="Land M."/>
            <person name="Hauser L."/>
            <person name="Chang Y.J."/>
            <person name="Jeffries C.D."/>
            <person name="Brambilla E."/>
            <person name="Yasawong M."/>
            <person name="Rohde M."/>
            <person name="Pukall R."/>
            <person name="Spring S."/>
            <person name="Goker M."/>
            <person name="Woyke T."/>
            <person name="Bristow J."/>
            <person name="Eisen J.A."/>
            <person name="Markowitz V."/>
            <person name="Hugenholtz P."/>
            <person name="Kyrpides N.C."/>
            <person name="Klenk H.P."/>
        </authorList>
    </citation>
    <scope>NUCLEOTIDE SEQUENCE [LARGE SCALE GENOMIC DNA]</scope>
    <source>
        <strain evidence="3">ATCC 51220 / DSM 2926 / LMG 16218 / CuHBu1</strain>
    </source>
</reference>